<evidence type="ECO:0000259" key="4">
    <source>
        <dbReference type="Pfam" id="PF14331"/>
    </source>
</evidence>
<dbReference type="InterPro" id="IPR010623">
    <property type="entry name" value="IcmF_C"/>
</dbReference>
<dbReference type="InterPro" id="IPR053156">
    <property type="entry name" value="T6SS_TssM-like"/>
</dbReference>
<dbReference type="Pfam" id="PF14331">
    <property type="entry name" value="IcmF-related_N"/>
    <property type="match status" value="1"/>
</dbReference>
<dbReference type="Pfam" id="PF06744">
    <property type="entry name" value="IcmF_C"/>
    <property type="match status" value="1"/>
</dbReference>
<keyword evidence="1" id="KW-1133">Transmembrane helix</keyword>
<feature type="transmembrane region" description="Helical" evidence="1">
    <location>
        <begin position="39"/>
        <end position="61"/>
    </location>
</feature>
<dbReference type="InterPro" id="IPR027417">
    <property type="entry name" value="P-loop_NTPase"/>
</dbReference>
<feature type="domain" description="Type VI secretion system component TssM1 helical" evidence="5">
    <location>
        <begin position="932"/>
        <end position="1032"/>
    </location>
</feature>
<evidence type="ECO:0000259" key="2">
    <source>
        <dbReference type="Pfam" id="PF06744"/>
    </source>
</evidence>
<keyword evidence="1" id="KW-0472">Membrane</keyword>
<evidence type="ECO:0000259" key="3">
    <source>
        <dbReference type="Pfam" id="PF06761"/>
    </source>
</evidence>
<evidence type="ECO:0000313" key="6">
    <source>
        <dbReference type="EMBL" id="NYZ18211.1"/>
    </source>
</evidence>
<sequence>MNPALAFLLSLPVLAFAGAAALGAVLWFTGPLIGLESELLRLAAVAGLFIIAGAAVVWQVLRRKKVEKALADGMTGAADPTLASREEQAALHDRFVKALDLLKKAKGGKLDEASLYELPWYVIIGPPGSGKTTALAHSGLRFPLAGEGGQKPLKGIGGTRQCDWWFTDEAVMIDTAGRYTTQDSDAGVDQAGWKRFLELLKENRPRQPINGALVAISIADLATRDSAERLSHARAVRQRLRELADVFGVRFPIYVLFTKTDLVAGFTEFFDPLSAEERRQVFGMTFPLDDGSSEGGVVGQFGPEFDRLLLRLNDRVIDRVNDERDHERRGLVFAFPTQFASLKEPASEFLTEVFLPSRFEARPLLRGVYFTSGTQEGTPFDRLMGALVQTFGLRRTALRAFSGQGRSFFLERLLREVAFREAGIVGTDPKVEGQRKALRRAAFATLAIIVAGAAGVWGWSYLQNERLVAAFDEAIADYRKTAEALPARVADGDLRPVLPVLETLRTLPAGYETLARGGALAPDFGLYQGEKLAAAGDTAYRRALAGLLAPRLVHRAHTALAALLDGPTPTGEEAERLLAVYLGLSGNGQADADLARLWLGGQLVREGFGPEDVKRADAHLTALLERPIPRMELSQPLIERARALVREQTPAARAYARLKRNATAAQLAAWRPIDHGGPEMARVFQRPSGGKLTDGVPGLYTYQGFHTHVLPKHGAATQAVRDSAWLLGEQPAADGKDALDTELMTLYLRDYAAAWDELLGDMALVPTNDLRQVAAQVNLLAGGSSPMKQLLQAVAQQTTLARLPQVPGAPAAPATGAAAALAQAAVSTGPLALAAQIVDSRFRLLNDFSSPAAGAPARIDDLSKSLEMVFTDLSRLLGSRDQGQGLLDATQGGSDAFLRLNTEAASVPYPVKGWVEQILRSHSTHAVGGARARLNAEWQTNVLPWCRRSLDNRYPFARGAATEVALDDFVRLFAPGGLIDGFFETRLRPYVDTSADPWRWQRVDGVDLGISPSVLVQFQKATRIRDAFFTTGGKEPGARFDLKAVSIDPGLDQVAMTVDGQALAFANGSPQAFSVQWPGSSGARQVLMTFVQPQPAIPLTVNRDGPWAFLRLLDGSGLRATKDPTRYHFGVSDGVHRAIFEVRAGSALNPLNLPDLKDFRCPPQL</sequence>
<dbReference type="NCBIfam" id="TIGR03348">
    <property type="entry name" value="VI_IcmF"/>
    <property type="match status" value="1"/>
</dbReference>
<dbReference type="InterPro" id="IPR017731">
    <property type="entry name" value="TssM1-like"/>
</dbReference>
<reference evidence="6 7" key="1">
    <citation type="submission" date="2020-05" db="EMBL/GenBank/DDBJ databases">
        <title>Azospirillum oleiclasticum sp. nov, a nitrogen-fixing and heavy crude oil-emulsifying bacterium isolated from the crude oil of Yumen Oilfield.</title>
        <authorList>
            <person name="Wu D."/>
            <person name="Cai M."/>
            <person name="Zhang X."/>
        </authorList>
    </citation>
    <scope>NUCLEOTIDE SEQUENCE [LARGE SCALE GENOMIC DNA]</scope>
    <source>
        <strain evidence="6 7">ROY-1-1-2</strain>
    </source>
</reference>
<feature type="transmembrane region" description="Helical" evidence="1">
    <location>
        <begin position="441"/>
        <end position="462"/>
    </location>
</feature>
<evidence type="ECO:0000313" key="7">
    <source>
        <dbReference type="Proteomes" id="UP000584642"/>
    </source>
</evidence>
<dbReference type="PANTHER" id="PTHR36153:SF1">
    <property type="entry name" value="TYPE VI SECRETION SYSTEM COMPONENT TSSM1"/>
    <property type="match status" value="1"/>
</dbReference>
<gene>
    <name evidence="6" type="primary">tssM</name>
    <name evidence="6" type="ORF">HND93_00690</name>
</gene>
<dbReference type="InterPro" id="IPR025743">
    <property type="entry name" value="TssM1_N"/>
</dbReference>
<dbReference type="Pfam" id="PF06761">
    <property type="entry name" value="IcmF-related"/>
    <property type="match status" value="1"/>
</dbReference>
<dbReference type="PANTHER" id="PTHR36153">
    <property type="entry name" value="INNER MEMBRANE PROTEIN-RELATED"/>
    <property type="match status" value="1"/>
</dbReference>
<comment type="caution">
    <text evidence="6">The sequence shown here is derived from an EMBL/GenBank/DDBJ whole genome shotgun (WGS) entry which is preliminary data.</text>
</comment>
<dbReference type="SUPFAM" id="SSF52540">
    <property type="entry name" value="P-loop containing nucleoside triphosphate hydrolases"/>
    <property type="match status" value="1"/>
</dbReference>
<dbReference type="Pfam" id="PF21070">
    <property type="entry name" value="IcmF_helical"/>
    <property type="match status" value="1"/>
</dbReference>
<dbReference type="InterPro" id="IPR048677">
    <property type="entry name" value="TssM1_hel"/>
</dbReference>
<evidence type="ECO:0000259" key="5">
    <source>
        <dbReference type="Pfam" id="PF21070"/>
    </source>
</evidence>
<feature type="domain" description="Type VI secretion system component TssM1 N-terminal" evidence="4">
    <location>
        <begin position="188"/>
        <end position="445"/>
    </location>
</feature>
<keyword evidence="7" id="KW-1185">Reference proteome</keyword>
<keyword evidence="1" id="KW-0812">Transmembrane</keyword>
<protein>
    <submittedName>
        <fullName evidence="6">Type VI secretion system membrane subunit TssM</fullName>
    </submittedName>
</protein>
<proteinExistence type="predicted"/>
<feature type="domain" description="IcmF-related" evidence="3">
    <location>
        <begin position="498"/>
        <end position="799"/>
    </location>
</feature>
<dbReference type="InterPro" id="IPR009612">
    <property type="entry name" value="IcmF-rel"/>
</dbReference>
<dbReference type="EMBL" id="JABFDB010000001">
    <property type="protein sequence ID" value="NYZ18211.1"/>
    <property type="molecule type" value="Genomic_DNA"/>
</dbReference>
<dbReference type="RefSeq" id="WP_180279974.1">
    <property type="nucleotide sequence ID" value="NZ_JABFDB010000001.1"/>
</dbReference>
<accession>A0ABX2T284</accession>
<organism evidence="6 7">
    <name type="scientific">Azospirillum oleiclasticum</name>
    <dbReference type="NCBI Taxonomy" id="2735135"/>
    <lineage>
        <taxon>Bacteria</taxon>
        <taxon>Pseudomonadati</taxon>
        <taxon>Pseudomonadota</taxon>
        <taxon>Alphaproteobacteria</taxon>
        <taxon>Rhodospirillales</taxon>
        <taxon>Azospirillaceae</taxon>
        <taxon>Azospirillum</taxon>
    </lineage>
</organism>
<feature type="domain" description="Type VI secretion system IcmF C-terminal" evidence="2">
    <location>
        <begin position="1040"/>
        <end position="1146"/>
    </location>
</feature>
<name>A0ABX2T284_9PROT</name>
<evidence type="ECO:0000256" key="1">
    <source>
        <dbReference type="SAM" id="Phobius"/>
    </source>
</evidence>
<dbReference type="Proteomes" id="UP000584642">
    <property type="component" value="Unassembled WGS sequence"/>
</dbReference>